<evidence type="ECO:0000313" key="3">
    <source>
        <dbReference type="EMBL" id="ADK79472.1"/>
    </source>
</evidence>
<dbReference type="Pfam" id="PF04316">
    <property type="entry name" value="FlgM"/>
    <property type="match status" value="1"/>
</dbReference>
<dbReference type="EMBL" id="CP002116">
    <property type="protein sequence ID" value="ADK79472.1"/>
    <property type="molecule type" value="Genomic_DNA"/>
</dbReference>
<keyword evidence="4" id="KW-1185">Reference proteome</keyword>
<dbReference type="InterPro" id="IPR031316">
    <property type="entry name" value="FlgM_C"/>
</dbReference>
<name>E1RAI1_SEDSS</name>
<protein>
    <submittedName>
        <fullName evidence="3">Anti-sigma-28 factor FlgM family protein</fullName>
    </submittedName>
</protein>
<evidence type="ECO:0000259" key="2">
    <source>
        <dbReference type="Pfam" id="PF04316"/>
    </source>
</evidence>
<dbReference type="Proteomes" id="UP000002318">
    <property type="component" value="Chromosome"/>
</dbReference>
<proteinExistence type="predicted"/>
<evidence type="ECO:0000313" key="4">
    <source>
        <dbReference type="Proteomes" id="UP000002318"/>
    </source>
</evidence>
<accession>E1RAI1</accession>
<dbReference type="HOGENOM" id="CLU_184596_0_0_12"/>
<dbReference type="eggNOG" id="ENOG502ZRHI">
    <property type="taxonomic scope" value="Bacteria"/>
</dbReference>
<evidence type="ECO:0000256" key="1">
    <source>
        <dbReference type="SAM" id="MobiDB-lite"/>
    </source>
</evidence>
<dbReference type="OrthoDB" id="361428at2"/>
<dbReference type="AlphaFoldDB" id="E1RAI1"/>
<feature type="domain" description="Anti-sigma-28 factor FlgM C-terminal" evidence="2">
    <location>
        <begin position="31"/>
        <end position="90"/>
    </location>
</feature>
<dbReference type="KEGG" id="ssm:Spirs_0316"/>
<dbReference type="STRING" id="573413.Spirs_0316"/>
<organism evidence="3 4">
    <name type="scientific">Sediminispirochaeta smaragdinae (strain DSM 11293 / JCM 15392 / SEBR 4228)</name>
    <name type="common">Spirochaeta smaragdinae</name>
    <dbReference type="NCBI Taxonomy" id="573413"/>
    <lineage>
        <taxon>Bacteria</taxon>
        <taxon>Pseudomonadati</taxon>
        <taxon>Spirochaetota</taxon>
        <taxon>Spirochaetia</taxon>
        <taxon>Spirochaetales</taxon>
        <taxon>Spirochaetaceae</taxon>
        <taxon>Sediminispirochaeta</taxon>
    </lineage>
</organism>
<dbReference type="SUPFAM" id="SSF101498">
    <property type="entry name" value="Anti-sigma factor FlgM"/>
    <property type="match status" value="1"/>
</dbReference>
<sequence>MNIERLGPVDPVNKLGKTNKTSKPIKPGEKDSISISNDAKTMAEVYKAVETVKASPDIRADRVEEVRRKLEDPSYINDKLLGDVADSIMDMFGIS</sequence>
<gene>
    <name evidence="3" type="ordered locus">Spirs_0316</name>
</gene>
<reference evidence="3 4" key="1">
    <citation type="journal article" date="2010" name="Stand. Genomic Sci.">
        <title>Complete genome sequence of Spirochaeta smaragdinae type strain (SEBR 4228).</title>
        <authorList>
            <person name="Mavromatis K."/>
            <person name="Yasawong M."/>
            <person name="Chertkov O."/>
            <person name="Lapidus A."/>
            <person name="Lucas S."/>
            <person name="Nolan M."/>
            <person name="Del Rio T.G."/>
            <person name="Tice H."/>
            <person name="Cheng J.F."/>
            <person name="Pitluck S."/>
            <person name="Liolios K."/>
            <person name="Ivanova N."/>
            <person name="Tapia R."/>
            <person name="Han C."/>
            <person name="Bruce D."/>
            <person name="Goodwin L."/>
            <person name="Pati A."/>
            <person name="Chen A."/>
            <person name="Palaniappan K."/>
            <person name="Land M."/>
            <person name="Hauser L."/>
            <person name="Chang Y.J."/>
            <person name="Jeffries C.D."/>
            <person name="Detter J.C."/>
            <person name="Rohde M."/>
            <person name="Brambilla E."/>
            <person name="Spring S."/>
            <person name="Goker M."/>
            <person name="Sikorski J."/>
            <person name="Woyke T."/>
            <person name="Bristow J."/>
            <person name="Eisen J.A."/>
            <person name="Markowitz V."/>
            <person name="Hugenholtz P."/>
            <person name="Klenk H.P."/>
            <person name="Kyrpides N.C."/>
        </authorList>
    </citation>
    <scope>NUCLEOTIDE SEQUENCE [LARGE SCALE GENOMIC DNA]</scope>
    <source>
        <strain evidence="4">DSM 11293 / JCM 15392 / SEBR 4228</strain>
    </source>
</reference>
<dbReference type="InterPro" id="IPR035890">
    <property type="entry name" value="Anti-sigma-28_factor_FlgM_sf"/>
</dbReference>
<dbReference type="RefSeq" id="WP_013252936.1">
    <property type="nucleotide sequence ID" value="NC_014364.1"/>
</dbReference>
<feature type="region of interest" description="Disordered" evidence="1">
    <location>
        <begin position="1"/>
        <end position="36"/>
    </location>
</feature>